<feature type="transmembrane region" description="Helical" evidence="1">
    <location>
        <begin position="186"/>
        <end position="204"/>
    </location>
</feature>
<gene>
    <name evidence="2" type="ORF">A8806_101350</name>
</gene>
<keyword evidence="1" id="KW-0812">Transmembrane</keyword>
<feature type="transmembrane region" description="Helical" evidence="1">
    <location>
        <begin position="103"/>
        <end position="124"/>
    </location>
</feature>
<feature type="transmembrane region" description="Helical" evidence="1">
    <location>
        <begin position="458"/>
        <end position="474"/>
    </location>
</feature>
<evidence type="ECO:0000256" key="1">
    <source>
        <dbReference type="SAM" id="Phobius"/>
    </source>
</evidence>
<feature type="transmembrane region" description="Helical" evidence="1">
    <location>
        <begin position="364"/>
        <end position="384"/>
    </location>
</feature>
<reference evidence="2 3" key="1">
    <citation type="submission" date="2018-05" db="EMBL/GenBank/DDBJ databases">
        <title>The Hungate 1000. A catalogue of reference genomes from the rumen microbiome.</title>
        <authorList>
            <person name="Kelly W."/>
        </authorList>
    </citation>
    <scope>NUCLEOTIDE SEQUENCE [LARGE SCALE GENOMIC DNA]</scope>
    <source>
        <strain evidence="2 3">NLAE-zl-C242</strain>
    </source>
</reference>
<dbReference type="Proteomes" id="UP000245845">
    <property type="component" value="Unassembled WGS sequence"/>
</dbReference>
<dbReference type="EMBL" id="QGDL01000001">
    <property type="protein sequence ID" value="PWJ32062.1"/>
    <property type="molecule type" value="Genomic_DNA"/>
</dbReference>
<accession>A0A2Y9B7R1</accession>
<evidence type="ECO:0000313" key="2">
    <source>
        <dbReference type="EMBL" id="PWJ32062.1"/>
    </source>
</evidence>
<keyword evidence="3" id="KW-1185">Reference proteome</keyword>
<feature type="transmembrane region" description="Helical" evidence="1">
    <location>
        <begin position="62"/>
        <end position="82"/>
    </location>
</feature>
<proteinExistence type="predicted"/>
<protein>
    <submittedName>
        <fullName evidence="2">Uncharacterized protein</fullName>
    </submittedName>
</protein>
<feature type="transmembrane region" description="Helical" evidence="1">
    <location>
        <begin position="224"/>
        <end position="247"/>
    </location>
</feature>
<feature type="transmembrane region" description="Helical" evidence="1">
    <location>
        <begin position="332"/>
        <end position="352"/>
    </location>
</feature>
<feature type="transmembrane region" description="Helical" evidence="1">
    <location>
        <begin position="391"/>
        <end position="408"/>
    </location>
</feature>
<dbReference type="AlphaFoldDB" id="A0A2Y9B7R1"/>
<feature type="transmembrane region" description="Helical" evidence="1">
    <location>
        <begin position="6"/>
        <end position="26"/>
    </location>
</feature>
<feature type="transmembrane region" description="Helical" evidence="1">
    <location>
        <begin position="38"/>
        <end position="56"/>
    </location>
</feature>
<feature type="transmembrane region" description="Helical" evidence="1">
    <location>
        <begin position="306"/>
        <end position="325"/>
    </location>
</feature>
<organism evidence="2 3">
    <name type="scientific">Faecalicatena orotica</name>
    <dbReference type="NCBI Taxonomy" id="1544"/>
    <lineage>
        <taxon>Bacteria</taxon>
        <taxon>Bacillati</taxon>
        <taxon>Bacillota</taxon>
        <taxon>Clostridia</taxon>
        <taxon>Lachnospirales</taxon>
        <taxon>Lachnospiraceae</taxon>
        <taxon>Faecalicatena</taxon>
    </lineage>
</organism>
<dbReference type="RefSeq" id="WP_109729429.1">
    <property type="nucleotide sequence ID" value="NZ_BAAACK010000007.1"/>
</dbReference>
<keyword evidence="1" id="KW-1133">Transmembrane helix</keyword>
<comment type="caution">
    <text evidence="2">The sequence shown here is derived from an EMBL/GenBank/DDBJ whole genome shotgun (WGS) entry which is preliminary data.</text>
</comment>
<feature type="transmembrane region" description="Helical" evidence="1">
    <location>
        <begin position="428"/>
        <end position="446"/>
    </location>
</feature>
<feature type="transmembrane region" description="Helical" evidence="1">
    <location>
        <begin position="284"/>
        <end position="300"/>
    </location>
</feature>
<sequence length="640" mass="72383">MKEYIVCFIFWMLFTVFLVLLGKAAAGEKKSESHFLTTGYLVYSFPVAVCGLIVQFLNLPWIVFAGCMAVIWVVLCGYIIYVRKKKDAELFRVKLGLYIRENWILYVILAAFTVMLFFYFRGFWLGNHLDDGYYITKVATLPYTTTGYATNYAVGVGKSGFDSYLLNTWELEASVYVKLLGVNPALFLRLFQSVFYYFLFLNVVKGFAENILKKLNVKIKSSLIQFPVLITLLFGMYYIFLFSYNILPLRDTFHFNTGMFLGVTMPKMLGIILLLFYFTEVSRINLKMILSVAAISLVMISKTTIVLPVLIVTVSSYFIVSLLMNYGKKEKVFSVAVLLLYCVAGFILPGSAGCQETLYADVRQSLHSPVVVVSLVIFLGSFLLKERVINKINGVMILIAACMIIPQVNDIFEQASVYRFVSGRAWTTWIYTLIILSSIYLCVVFLKLKAKERFIKAGYLVIGMILMAGIPYGFNKTGDTLVPGDPVAETDVKNSIKVILGNKYFMPESTIKLGEELEKLTKESGEKLYVVTPNWVYPNGAMHGLSVMIRTYAPDIVSVSAVERFPVNNGSPAASFEQEKYMQFSSDPNEESSEAFKEQADAAGVNCIVSQNEACTEWLEDMGYVLYSEIEEGPYYIWYR</sequence>
<feature type="transmembrane region" description="Helical" evidence="1">
    <location>
        <begin position="259"/>
        <end position="277"/>
    </location>
</feature>
<keyword evidence="1" id="KW-0472">Membrane</keyword>
<name>A0A2Y9B7R1_9FIRM</name>
<evidence type="ECO:0000313" key="3">
    <source>
        <dbReference type="Proteomes" id="UP000245845"/>
    </source>
</evidence>